<gene>
    <name evidence="3" type="ORF">AQS8620_02520</name>
</gene>
<sequence length="297" mass="31575">MNTFTAAALQLGPASETISATTDRICALLDQAAGAGVRFAVLPELALTPYFAAQVRDTVEPFVSVVENTKALARIAAKAKQHAMSVVVFFAEKTDAGLYNSMAFYDESGSQTGLHRKVHIPGKVEPDPSKPLNILEKRYFKAGDLGFGVYPTSGVNAGGLICYDRRFPESYRSLMLNGADLFCVGYNTPVMDGGTQEDGQRASELAICGGAYSNGTWAIASGKAGVELGTTFIGGSFICSPKGDIVAKAKTEGDEVITAQIDMALQEQVRARWAFAENRMEEAYTLSPPATRMSGAA</sequence>
<dbReference type="RefSeq" id="WP_085837230.1">
    <property type="nucleotide sequence ID" value="NZ_FWFS01000009.1"/>
</dbReference>
<dbReference type="GO" id="GO:0047417">
    <property type="term" value="F:N-carbamoyl-D-amino acid hydrolase activity"/>
    <property type="evidence" value="ECO:0007669"/>
    <property type="project" value="UniProtKB-EC"/>
</dbReference>
<dbReference type="Gene3D" id="3.60.110.10">
    <property type="entry name" value="Carbon-nitrogen hydrolase"/>
    <property type="match status" value="1"/>
</dbReference>
<dbReference type="PROSITE" id="PS50263">
    <property type="entry name" value="CN_HYDROLASE"/>
    <property type="match status" value="1"/>
</dbReference>
<dbReference type="InterPro" id="IPR003010">
    <property type="entry name" value="C-N_Hydrolase"/>
</dbReference>
<organism evidence="3 4">
    <name type="scientific">Aquimixticola soesokkakensis</name>
    <dbReference type="NCBI Taxonomy" id="1519096"/>
    <lineage>
        <taxon>Bacteria</taxon>
        <taxon>Pseudomonadati</taxon>
        <taxon>Pseudomonadota</taxon>
        <taxon>Alphaproteobacteria</taxon>
        <taxon>Rhodobacterales</taxon>
        <taxon>Paracoccaceae</taxon>
        <taxon>Aquimixticola</taxon>
    </lineage>
</organism>
<keyword evidence="1 3" id="KW-0378">Hydrolase</keyword>
<feature type="domain" description="CN hydrolase" evidence="2">
    <location>
        <begin position="4"/>
        <end position="263"/>
    </location>
</feature>
<dbReference type="EMBL" id="FWFS01000009">
    <property type="protein sequence ID" value="SLN57195.1"/>
    <property type="molecule type" value="Genomic_DNA"/>
</dbReference>
<dbReference type="InterPro" id="IPR050345">
    <property type="entry name" value="Aliph_Amidase/BUP"/>
</dbReference>
<evidence type="ECO:0000313" key="3">
    <source>
        <dbReference type="EMBL" id="SLN57195.1"/>
    </source>
</evidence>
<dbReference type="Proteomes" id="UP000193862">
    <property type="component" value="Unassembled WGS sequence"/>
</dbReference>
<dbReference type="SUPFAM" id="SSF56317">
    <property type="entry name" value="Carbon-nitrogen hydrolase"/>
    <property type="match status" value="1"/>
</dbReference>
<dbReference type="PANTHER" id="PTHR43674:SF12">
    <property type="entry name" value="NITRILASE C965.09-RELATED"/>
    <property type="match status" value="1"/>
</dbReference>
<evidence type="ECO:0000313" key="4">
    <source>
        <dbReference type="Proteomes" id="UP000193862"/>
    </source>
</evidence>
<reference evidence="3 4" key="1">
    <citation type="submission" date="2017-03" db="EMBL/GenBank/DDBJ databases">
        <authorList>
            <person name="Afonso C.L."/>
            <person name="Miller P.J."/>
            <person name="Scott M.A."/>
            <person name="Spackman E."/>
            <person name="Goraichik I."/>
            <person name="Dimitrov K.M."/>
            <person name="Suarez D.L."/>
            <person name="Swayne D.E."/>
        </authorList>
    </citation>
    <scope>NUCLEOTIDE SEQUENCE [LARGE SCALE GENOMIC DNA]</scope>
    <source>
        <strain evidence="3 4">CECT 8620</strain>
    </source>
</reference>
<evidence type="ECO:0000256" key="1">
    <source>
        <dbReference type="ARBA" id="ARBA00022801"/>
    </source>
</evidence>
<evidence type="ECO:0000259" key="2">
    <source>
        <dbReference type="PROSITE" id="PS50263"/>
    </source>
</evidence>
<keyword evidence="4" id="KW-1185">Reference proteome</keyword>
<accession>A0A1Y5TCC1</accession>
<proteinExistence type="predicted"/>
<dbReference type="PANTHER" id="PTHR43674">
    <property type="entry name" value="NITRILASE C965.09-RELATED"/>
    <property type="match status" value="1"/>
</dbReference>
<dbReference type="InterPro" id="IPR036526">
    <property type="entry name" value="C-N_Hydrolase_sf"/>
</dbReference>
<dbReference type="Pfam" id="PF00795">
    <property type="entry name" value="CN_hydrolase"/>
    <property type="match status" value="1"/>
</dbReference>
<name>A0A1Y5TCC1_9RHOB</name>
<dbReference type="EC" id="3.5.1.77" evidence="3"/>
<protein>
    <submittedName>
        <fullName evidence="3">N-carbamoyl-D-amino acid hydrolase</fullName>
        <ecNumber evidence="3">3.5.1.77</ecNumber>
    </submittedName>
</protein>
<dbReference type="AlphaFoldDB" id="A0A1Y5TCC1"/>
<dbReference type="OrthoDB" id="9803803at2"/>